<dbReference type="Pfam" id="PF04357">
    <property type="entry name" value="TamB"/>
    <property type="match status" value="1"/>
</dbReference>
<evidence type="ECO:0000313" key="7">
    <source>
        <dbReference type="EMBL" id="GGC38634.1"/>
    </source>
</evidence>
<keyword evidence="8" id="KW-1185">Reference proteome</keyword>
<dbReference type="Proteomes" id="UP000635885">
    <property type="component" value="Unassembled WGS sequence"/>
</dbReference>
<evidence type="ECO:0000313" key="8">
    <source>
        <dbReference type="Proteomes" id="UP000635885"/>
    </source>
</evidence>
<name>A0ABQ1MGJ0_9BACT</name>
<protein>
    <submittedName>
        <fullName evidence="7">DUF490 domain-containing protein</fullName>
    </submittedName>
</protein>
<evidence type="ECO:0000256" key="2">
    <source>
        <dbReference type="ARBA" id="ARBA00022692"/>
    </source>
</evidence>
<organism evidence="7 8">
    <name type="scientific">Belliella aquatica</name>
    <dbReference type="NCBI Taxonomy" id="1323734"/>
    <lineage>
        <taxon>Bacteria</taxon>
        <taxon>Pseudomonadati</taxon>
        <taxon>Bacteroidota</taxon>
        <taxon>Cytophagia</taxon>
        <taxon>Cytophagales</taxon>
        <taxon>Cyclobacteriaceae</taxon>
        <taxon>Belliella</taxon>
    </lineage>
</organism>
<feature type="region of interest" description="Disordered" evidence="5">
    <location>
        <begin position="1636"/>
        <end position="1672"/>
    </location>
</feature>
<dbReference type="RefSeq" id="WP_188441737.1">
    <property type="nucleotide sequence ID" value="NZ_BMFD01000005.1"/>
</dbReference>
<dbReference type="PANTHER" id="PTHR36985">
    <property type="entry name" value="TRANSLOCATION AND ASSEMBLY MODULE SUBUNIT TAMB"/>
    <property type="match status" value="1"/>
</dbReference>
<evidence type="ECO:0000259" key="6">
    <source>
        <dbReference type="Pfam" id="PF04357"/>
    </source>
</evidence>
<evidence type="ECO:0000256" key="3">
    <source>
        <dbReference type="ARBA" id="ARBA00022989"/>
    </source>
</evidence>
<evidence type="ECO:0000256" key="5">
    <source>
        <dbReference type="SAM" id="MobiDB-lite"/>
    </source>
</evidence>
<comment type="subcellular location">
    <subcellularLocation>
        <location evidence="1">Membrane</location>
        <topology evidence="1">Single-pass membrane protein</topology>
    </subcellularLocation>
</comment>
<evidence type="ECO:0000256" key="4">
    <source>
        <dbReference type="ARBA" id="ARBA00023136"/>
    </source>
</evidence>
<comment type="caution">
    <text evidence="7">The sequence shown here is derived from an EMBL/GenBank/DDBJ whole genome shotgun (WGS) entry which is preliminary data.</text>
</comment>
<dbReference type="InterPro" id="IPR007452">
    <property type="entry name" value="TamB_C"/>
</dbReference>
<proteinExistence type="predicted"/>
<feature type="domain" description="Translocation and assembly module TamB C-terminal" evidence="6">
    <location>
        <begin position="1162"/>
        <end position="1619"/>
    </location>
</feature>
<evidence type="ECO:0000256" key="1">
    <source>
        <dbReference type="ARBA" id="ARBA00004167"/>
    </source>
</evidence>
<keyword evidence="3" id="KW-1133">Transmembrane helix</keyword>
<dbReference type="PANTHER" id="PTHR36985:SF1">
    <property type="entry name" value="TRANSLOCATION AND ASSEMBLY MODULE SUBUNIT TAMB"/>
    <property type="match status" value="1"/>
</dbReference>
<dbReference type="EMBL" id="BMFD01000005">
    <property type="protein sequence ID" value="GGC38634.1"/>
    <property type="molecule type" value="Genomic_DNA"/>
</dbReference>
<sequence length="1672" mass="186511">MLIFFVRSPWGQNIIVNKATTFLSDKTKTKVEIDRLFVTFSGNLSLEGFYVEDLQKDTLIYSKELELGFGLINFIRTGGIHISKLEWEGLKANVSRKENSDEFNYDFLINAFASEPTEPDLQNSKNIESDSDPLKISLDPISFRDFDLSYQDGKMGMDAKLKLGVFDLNIASMNLQNLAFDIKSVVLKDSKVSYRQTKPFEETEDSDPDSEISTLLSLENFLIQNVSLTYDNEVDSQLADVHIGKLILQMPEFDLADQKVLVKSLTLEKSQILYHDFSIPQAMNQSEDQVENTPFIWPNWKVDVGSIELAENKIEFKTKDTAIQQGFFNPEAMIFENLTVSIDNVYLKNEKAGFNLNQFQFQELGGFELKKLSSGVKIENESITVDDFKIETNRSKLLADVSLGFDSIQALLENPEKSNFELIVNEFLGDIRDAYFFEPSLSQDELIRSLASAPLKFKMRANGNVNSIAIPNIDLKWDQSSLTGSGTLNNVLDIDLLVFDFPKINLKTDKKTILKFVDEQNLAGINLPEDISLQAKAKGKIDDLTADLALETEMGKINFDGGFKNNGEIAYLASIEVIELQLGNLLGNSGLDTLTFDIHSSGSGTSMDNLTAELSSNFDRLKIYGNDYSGLILEGQLENGVGDLKLALEDEYLNFDLLTKLDLDSINSKIDLNLDLKGADFFNLGFFPQDLRGKFFFTATFEGNLGNFDLQTNLSDAIMVFEGRNYPLGSLDLKARIREDSTSLDIKSLLVNGSLRSNTSPQLLSDALYQHLVNYLDENQDSTLNPQGEVMMNLNLTLNQAPILNQVFLQGLEKLDTARFDVDFNQNKSKLDANIDFPYLKYAGVEIDSLGVRINSDQKDLDLAFGFLRLESGPLGMDRTYFTGELENRRLYFDFNSFDGDEQMVHVASDIGMKGDTLSIHISPEDLLLNKREWMIPESNEILLAENYLHFNEFRFNRNNQELLIRDDLEEVGEEHLAILFKDFRLETFTTLFNPDQLLAGGTLNGRLVVENPFGAVGLLANLKINELKALDVPLGNLSLDAVAADLGSYKVKLALKDGGLDIDMGGSFVADEGGGEFDIDLDLNKIEMQLLAALSGSEIRDASGFISGKVNATGSTAEPVYNGEIAFNNASFTIAQLNSKYLLPSEKISINNDGVYLKNFTFQDTGGQKFIVDGSILTESYINPSFDLTLKANSFRAVNSTRDDNELFFGSAILDADVTVKGDLNLPRINAQVTVKEGTDFTVIIPETELDIVEREGVVVFVNRQDPYDILTRQGEETSSAFSGYDIRSILKIDPAAVFKVIVDERSGDNLQVSGDADLNMEINPNGRITLSGNYEINKGHYEMSLYNLVSRRFEIASGSRITWNGDPMDADLNISAIYTVRTASSELMASQLSSSNTENRTQYLQELPFSVYLNVDGELLKPAISFRLDMPEEQRGALGGNVYSRVLQVNEQEDELNKQVFSLLVLNRFFPSTGSDVSGGGTSAIARNSVSQVLSGQLNALSSSVFGNSGLELDFDLDSFTDYQGGSAQDRTQLNVSARKRLLDDRLIVQVGSQVDIEGSSQNPEQTNAILGNVSLEYMLTENGRYRLRAFRKNQFESIIDGQLIITGIGLIFNREFNQFTELWKGVDLNKKEENPIDKLQQKSSEKETEKEKKSSEGKSEGVKEEENED</sequence>
<accession>A0ABQ1MGJ0</accession>
<keyword evidence="2" id="KW-0812">Transmembrane</keyword>
<keyword evidence="4" id="KW-0472">Membrane</keyword>
<reference evidence="8" key="1">
    <citation type="journal article" date="2019" name="Int. J. Syst. Evol. Microbiol.">
        <title>The Global Catalogue of Microorganisms (GCM) 10K type strain sequencing project: providing services to taxonomists for standard genome sequencing and annotation.</title>
        <authorList>
            <consortium name="The Broad Institute Genomics Platform"/>
            <consortium name="The Broad Institute Genome Sequencing Center for Infectious Disease"/>
            <person name="Wu L."/>
            <person name="Ma J."/>
        </authorList>
    </citation>
    <scope>NUCLEOTIDE SEQUENCE [LARGE SCALE GENOMIC DNA]</scope>
    <source>
        <strain evidence="8">CGMCC 1.12479</strain>
    </source>
</reference>
<gene>
    <name evidence="7" type="ORF">GCM10010993_16810</name>
</gene>